<organism evidence="2">
    <name type="scientific">Bosea sp. NBC_00436</name>
    <dbReference type="NCBI Taxonomy" id="2969620"/>
    <lineage>
        <taxon>Bacteria</taxon>
        <taxon>Pseudomonadati</taxon>
        <taxon>Pseudomonadota</taxon>
        <taxon>Alphaproteobacteria</taxon>
        <taxon>Hyphomicrobiales</taxon>
        <taxon>Boseaceae</taxon>
        <taxon>Bosea</taxon>
    </lineage>
</organism>
<protein>
    <submittedName>
        <fullName evidence="2">Uncharacterized protein</fullName>
    </submittedName>
</protein>
<name>A0A9E7ZJZ7_9HYPH</name>
<evidence type="ECO:0000256" key="1">
    <source>
        <dbReference type="SAM" id="MobiDB-lite"/>
    </source>
</evidence>
<proteinExistence type="predicted"/>
<dbReference type="EMBL" id="CP102774">
    <property type="protein sequence ID" value="UZF87240.1"/>
    <property type="molecule type" value="Genomic_DNA"/>
</dbReference>
<sequence length="90" mass="9692">MTDPTKSGSSASRSTTHAPVHDMDRSLPVNAPKNFTRKSQQLMARATAGQHIDAALSDLPISDASKASRKSQLLDVPTGMPDKRRRPPAK</sequence>
<dbReference type="AlphaFoldDB" id="A0A9E7ZJZ7"/>
<feature type="region of interest" description="Disordered" evidence="1">
    <location>
        <begin position="59"/>
        <end position="90"/>
    </location>
</feature>
<evidence type="ECO:0000313" key="2">
    <source>
        <dbReference type="EMBL" id="UZF87240.1"/>
    </source>
</evidence>
<feature type="compositionally biased region" description="Polar residues" evidence="1">
    <location>
        <begin position="1"/>
        <end position="17"/>
    </location>
</feature>
<feature type="region of interest" description="Disordered" evidence="1">
    <location>
        <begin position="1"/>
        <end position="46"/>
    </location>
</feature>
<accession>A0A9E7ZJZ7</accession>
<gene>
    <name evidence="2" type="ORF">NWE54_00075</name>
</gene>
<reference evidence="2" key="1">
    <citation type="submission" date="2022-08" db="EMBL/GenBank/DDBJ databases">
        <title>Complete Genome Sequences of 2 Bosea sp. soil isolates.</title>
        <authorList>
            <person name="Alvarez Arevalo M."/>
            <person name="Sterndorff E.B."/>
            <person name="Faurdal D."/>
            <person name="Joergensen T.S."/>
            <person name="Weber T."/>
        </authorList>
    </citation>
    <scope>NUCLEOTIDE SEQUENCE</scope>
    <source>
        <strain evidence="2">NBC_00436</strain>
    </source>
</reference>